<gene>
    <name evidence="2" type="ORF">OV079_15745</name>
</gene>
<sequence length="125" mass="13365">MHERQQQALLAEQERIGAIHGAELGRRQATATLELTVQQQQLDQRLRELQAEVAAVVEKARAVSPDLIAALQAFGDRALAEKMAESMAPLAILGGESVAEVLARLLRGSPLARLLPGAANEPAKS</sequence>
<feature type="coiled-coil region" evidence="1">
    <location>
        <begin position="32"/>
        <end position="59"/>
    </location>
</feature>
<evidence type="ECO:0000256" key="1">
    <source>
        <dbReference type="SAM" id="Coils"/>
    </source>
</evidence>
<dbReference type="RefSeq" id="WP_267778879.1">
    <property type="nucleotide sequence ID" value="NZ_JAPNKE010000002.1"/>
</dbReference>
<name>A0A9X3EPG5_9BACT</name>
<dbReference type="EMBL" id="JAPNKE010000002">
    <property type="protein sequence ID" value="MCY1006984.1"/>
    <property type="molecule type" value="Genomic_DNA"/>
</dbReference>
<comment type="caution">
    <text evidence="2">The sequence shown here is derived from an EMBL/GenBank/DDBJ whole genome shotgun (WGS) entry which is preliminary data.</text>
</comment>
<evidence type="ECO:0000313" key="3">
    <source>
        <dbReference type="Proteomes" id="UP001150924"/>
    </source>
</evidence>
<keyword evidence="1" id="KW-0175">Coiled coil</keyword>
<protein>
    <submittedName>
        <fullName evidence="2">Uncharacterized protein</fullName>
    </submittedName>
</protein>
<dbReference type="AlphaFoldDB" id="A0A9X3EPG5"/>
<organism evidence="2 3">
    <name type="scientific">Nannocystis pusilla</name>
    <dbReference type="NCBI Taxonomy" id="889268"/>
    <lineage>
        <taxon>Bacteria</taxon>
        <taxon>Pseudomonadati</taxon>
        <taxon>Myxococcota</taxon>
        <taxon>Polyangia</taxon>
        <taxon>Nannocystales</taxon>
        <taxon>Nannocystaceae</taxon>
        <taxon>Nannocystis</taxon>
    </lineage>
</organism>
<evidence type="ECO:0000313" key="2">
    <source>
        <dbReference type="EMBL" id="MCY1006984.1"/>
    </source>
</evidence>
<accession>A0A9X3EPG5</accession>
<proteinExistence type="predicted"/>
<keyword evidence="3" id="KW-1185">Reference proteome</keyword>
<dbReference type="Proteomes" id="UP001150924">
    <property type="component" value="Unassembled WGS sequence"/>
</dbReference>
<reference evidence="2" key="1">
    <citation type="submission" date="2022-11" db="EMBL/GenBank/DDBJ databases">
        <title>Minimal conservation of predation-associated metabolite biosynthetic gene clusters underscores biosynthetic potential of Myxococcota including descriptions for ten novel species: Archangium lansinium sp. nov., Myxococcus landrumus sp. nov., Nannocystis bai.</title>
        <authorList>
            <person name="Ahearne A."/>
            <person name="Stevens C."/>
            <person name="Phillips K."/>
        </authorList>
    </citation>
    <scope>NUCLEOTIDE SEQUENCE</scope>
    <source>
        <strain evidence="2">Na p29</strain>
    </source>
</reference>